<dbReference type="Proteomes" id="UP000694941">
    <property type="component" value="Unplaced"/>
</dbReference>
<dbReference type="GeneID" id="106457978"/>
<evidence type="ECO:0000313" key="3">
    <source>
        <dbReference type="RefSeq" id="XP_013772882.2"/>
    </source>
</evidence>
<gene>
    <name evidence="3 4" type="primary">LOC106457978</name>
</gene>
<accession>A0ABM1S843</accession>
<sequence length="257" mass="29217">MMNMGHSRSGISILTFTLFIMLLTTDGATSTSSFSGDVKVESLEDQEDHFLNQKEVTEVNKRAIPFLPMRGRREYKEKQISLEGNKRASGFFGMRGKKEETSEGNRAITSFGFQGKRDYVDDKRGSSFFGMRGKKTNMEDEGGISFTGNKNGEINQTPNFRKFPTNNDFHYTIGQGKQDDIESYISKLKEDYLRNGAASSDSYLPETLEIENKRSGTFFGMRGKRNAKIVQKTTKEVRKVPGLTREVVFCFSRIKHR</sequence>
<organism evidence="2 4">
    <name type="scientific">Limulus polyphemus</name>
    <name type="common">Atlantic horseshoe crab</name>
    <dbReference type="NCBI Taxonomy" id="6850"/>
    <lineage>
        <taxon>Eukaryota</taxon>
        <taxon>Metazoa</taxon>
        <taxon>Ecdysozoa</taxon>
        <taxon>Arthropoda</taxon>
        <taxon>Chelicerata</taxon>
        <taxon>Merostomata</taxon>
        <taxon>Xiphosura</taxon>
        <taxon>Limulidae</taxon>
        <taxon>Limulus</taxon>
    </lineage>
</organism>
<dbReference type="RefSeq" id="XP_022239798.1">
    <property type="nucleotide sequence ID" value="XM_022384090.1"/>
</dbReference>
<evidence type="ECO:0000256" key="1">
    <source>
        <dbReference type="SAM" id="SignalP"/>
    </source>
</evidence>
<name>A0ABM1S843_LIMPO</name>
<feature type="signal peptide" evidence="1">
    <location>
        <begin position="1"/>
        <end position="30"/>
    </location>
</feature>
<keyword evidence="2" id="KW-1185">Reference proteome</keyword>
<proteinExistence type="predicted"/>
<protein>
    <submittedName>
        <fullName evidence="3 4">Uncharacterized protein LOC106457978 isoform X1</fullName>
    </submittedName>
</protein>
<evidence type="ECO:0000313" key="2">
    <source>
        <dbReference type="Proteomes" id="UP000694941"/>
    </source>
</evidence>
<reference evidence="3 4" key="1">
    <citation type="submission" date="2025-05" db="UniProtKB">
        <authorList>
            <consortium name="RefSeq"/>
        </authorList>
    </citation>
    <scope>IDENTIFICATION</scope>
    <source>
        <tissue evidence="3 4">Muscle</tissue>
    </source>
</reference>
<dbReference type="RefSeq" id="XP_013772882.2">
    <property type="nucleotide sequence ID" value="XM_013917428.2"/>
</dbReference>
<feature type="chain" id="PRO_5045023130" evidence="1">
    <location>
        <begin position="31"/>
        <end position="257"/>
    </location>
</feature>
<keyword evidence="1" id="KW-0732">Signal</keyword>
<evidence type="ECO:0000313" key="4">
    <source>
        <dbReference type="RefSeq" id="XP_022239798.1"/>
    </source>
</evidence>